<dbReference type="AlphaFoldDB" id="E6N8R4"/>
<evidence type="ECO:0000313" key="4">
    <source>
        <dbReference type="Proteomes" id="UP000008120"/>
    </source>
</evidence>
<dbReference type="EMBL" id="AP011871">
    <property type="protein sequence ID" value="BAJ48683.1"/>
    <property type="molecule type" value="Genomic_DNA"/>
</dbReference>
<gene>
    <name evidence="3" type="ORF">CSUB_C1535</name>
    <name evidence="2" type="ORF">HGMM_F28H09C19</name>
    <name evidence="1" type="ORF">HGMM_F40F12C08</name>
</gene>
<reference evidence="1 4" key="2">
    <citation type="journal article" date="2011" name="Nucleic Acids Res.">
        <title>Insights into the evolution of Archaea and eukaryotic protein modifier systems revealed by the genome of a novel archaeal group.</title>
        <authorList>
            <person name="Nunoura T."/>
            <person name="Takaki Y."/>
            <person name="Kakuta J."/>
            <person name="Nishi S."/>
            <person name="Sugahara J."/>
            <person name="Kazama H."/>
            <person name="Chee G."/>
            <person name="Hattori M."/>
            <person name="Kanai A."/>
            <person name="Atomi H."/>
            <person name="Takai K."/>
            <person name="Takami H."/>
        </authorList>
    </citation>
    <scope>NUCLEOTIDE SEQUENCE [LARGE SCALE GENOMIC DNA]</scope>
</reference>
<reference evidence="1 4" key="1">
    <citation type="journal article" date="2005" name="Environ. Microbiol.">
        <title>Genetic and functional properties of uncultivated thermophilic crenarchaeotes from a subsurface gold mine as revealed by analysis of genome fragments.</title>
        <authorList>
            <person name="Nunoura T."/>
            <person name="Hirayama H."/>
            <person name="Takami H."/>
            <person name="Oida H."/>
            <person name="Nishi S."/>
            <person name="Shimamura S."/>
            <person name="Suzuki Y."/>
            <person name="Inagaki F."/>
            <person name="Takai K."/>
            <person name="Nealson K.H."/>
            <person name="Horikoshi K."/>
        </authorList>
    </citation>
    <scope>NUCLEOTIDE SEQUENCE [LARGE SCALE GENOMIC DNA]</scope>
</reference>
<name>E6N8R4_CALS0</name>
<proteinExistence type="predicted"/>
<organism evidence="1 4">
    <name type="scientific">Caldiarchaeum subterraneum</name>
    <dbReference type="NCBI Taxonomy" id="311458"/>
    <lineage>
        <taxon>Archaea</taxon>
        <taxon>Nitrososphaerota</taxon>
        <taxon>Candidatus Caldarchaeales</taxon>
        <taxon>Candidatus Caldarchaeaceae</taxon>
        <taxon>Candidatus Caldarchaeum</taxon>
    </lineage>
</organism>
<protein>
    <submittedName>
        <fullName evidence="1">Uncharacterized protein</fullName>
    </submittedName>
</protein>
<dbReference type="Proteomes" id="UP000008120">
    <property type="component" value="Chromosome"/>
</dbReference>
<dbReference type="KEGG" id="csu:CSUB_C1535"/>
<evidence type="ECO:0000313" key="1">
    <source>
        <dbReference type="EMBL" id="BAJ48683.1"/>
    </source>
</evidence>
<accession>E6N8R4</accession>
<dbReference type="EMBL" id="AP011900">
    <property type="protein sequence ID" value="BAJ49717.1"/>
    <property type="molecule type" value="Genomic_DNA"/>
</dbReference>
<sequence>MEKNDIKEKLRDLVIEEEISPEHVEKIKRFIRLTKKGQIVFVTPKEKLPLRGQILLYLLGKKLAKELELVDKESASNEEISRGLDADYFQVTARLSELKSQNYVLSVERGEYIIVLARLKEILDRLESMIQEKV</sequence>
<dbReference type="STRING" id="311458.CSUB_C1535"/>
<dbReference type="BioCyc" id="CCAL311458:G131R-1559-MONOMER"/>
<evidence type="ECO:0000313" key="2">
    <source>
        <dbReference type="EMBL" id="BAJ49717.1"/>
    </source>
</evidence>
<evidence type="ECO:0000313" key="3">
    <source>
        <dbReference type="EMBL" id="BAJ51386.1"/>
    </source>
</evidence>
<dbReference type="EMBL" id="BA000048">
    <property type="protein sequence ID" value="BAJ51386.1"/>
    <property type="molecule type" value="Genomic_DNA"/>
</dbReference>